<dbReference type="SMART" id="SM00829">
    <property type="entry name" value="PKS_ER"/>
    <property type="match status" value="1"/>
</dbReference>
<keyword evidence="4" id="KW-0560">Oxidoreductase</keyword>
<dbReference type="EC" id="1.-.-.-" evidence="4"/>
<feature type="compositionally biased region" description="Low complexity" evidence="2">
    <location>
        <begin position="8"/>
        <end position="21"/>
    </location>
</feature>
<comment type="caution">
    <text evidence="4">The sequence shown here is derived from an EMBL/GenBank/DDBJ whole genome shotgun (WGS) entry which is preliminary data.</text>
</comment>
<dbReference type="EMBL" id="JBEZFP010000039">
    <property type="protein sequence ID" value="MEU8135253.1"/>
    <property type="molecule type" value="Genomic_DNA"/>
</dbReference>
<dbReference type="Pfam" id="PF08240">
    <property type="entry name" value="ADH_N"/>
    <property type="match status" value="1"/>
</dbReference>
<dbReference type="InterPro" id="IPR011032">
    <property type="entry name" value="GroES-like_sf"/>
</dbReference>
<dbReference type="Gene3D" id="3.90.180.10">
    <property type="entry name" value="Medium-chain alcohol dehydrogenases, catalytic domain"/>
    <property type="match status" value="1"/>
</dbReference>
<gene>
    <name evidence="4" type="ORF">AB0C36_17245</name>
</gene>
<dbReference type="GO" id="GO:0016491">
    <property type="term" value="F:oxidoreductase activity"/>
    <property type="evidence" value="ECO:0007669"/>
    <property type="project" value="UniProtKB-KW"/>
</dbReference>
<dbReference type="InterPro" id="IPR020843">
    <property type="entry name" value="ER"/>
</dbReference>
<dbReference type="PANTHER" id="PTHR44154:SF1">
    <property type="entry name" value="QUINONE OXIDOREDUCTASE"/>
    <property type="match status" value="1"/>
</dbReference>
<feature type="domain" description="Enoyl reductase (ER)" evidence="3">
    <location>
        <begin position="46"/>
        <end position="340"/>
    </location>
</feature>
<protein>
    <submittedName>
        <fullName evidence="4">NADP-dependent oxidoreductase</fullName>
        <ecNumber evidence="4">1.-.-.-</ecNumber>
    </submittedName>
</protein>
<organism evidence="4 5">
    <name type="scientific">Streptodolium elevatio</name>
    <dbReference type="NCBI Taxonomy" id="3157996"/>
    <lineage>
        <taxon>Bacteria</taxon>
        <taxon>Bacillati</taxon>
        <taxon>Actinomycetota</taxon>
        <taxon>Actinomycetes</taxon>
        <taxon>Kitasatosporales</taxon>
        <taxon>Streptomycetaceae</taxon>
        <taxon>Streptodolium</taxon>
    </lineage>
</organism>
<evidence type="ECO:0000259" key="3">
    <source>
        <dbReference type="SMART" id="SM00829"/>
    </source>
</evidence>
<dbReference type="InterPro" id="IPR036291">
    <property type="entry name" value="NAD(P)-bd_dom_sf"/>
</dbReference>
<reference evidence="4 5" key="1">
    <citation type="submission" date="2024-06" db="EMBL/GenBank/DDBJ databases">
        <title>The Natural Products Discovery Center: Release of the First 8490 Sequenced Strains for Exploring Actinobacteria Biosynthetic Diversity.</title>
        <authorList>
            <person name="Kalkreuter E."/>
            <person name="Kautsar S.A."/>
            <person name="Yang D."/>
            <person name="Bader C.D."/>
            <person name="Teijaro C.N."/>
            <person name="Fluegel L."/>
            <person name="Davis C.M."/>
            <person name="Simpson J.R."/>
            <person name="Lauterbach L."/>
            <person name="Steele A.D."/>
            <person name="Gui C."/>
            <person name="Meng S."/>
            <person name="Li G."/>
            <person name="Viehrig K."/>
            <person name="Ye F."/>
            <person name="Su P."/>
            <person name="Kiefer A.F."/>
            <person name="Nichols A."/>
            <person name="Cepeda A.J."/>
            <person name="Yan W."/>
            <person name="Fan B."/>
            <person name="Jiang Y."/>
            <person name="Adhikari A."/>
            <person name="Zheng C.-J."/>
            <person name="Schuster L."/>
            <person name="Cowan T.M."/>
            <person name="Smanski M.J."/>
            <person name="Chevrette M.G."/>
            <person name="De Carvalho L.P.S."/>
            <person name="Shen B."/>
        </authorList>
    </citation>
    <scope>NUCLEOTIDE SEQUENCE [LARGE SCALE GENOMIC DNA]</scope>
    <source>
        <strain evidence="4 5">NPDC048946</strain>
    </source>
</reference>
<name>A0ABV3DHM6_9ACTN</name>
<evidence type="ECO:0000313" key="4">
    <source>
        <dbReference type="EMBL" id="MEU8135253.1"/>
    </source>
</evidence>
<keyword evidence="5" id="KW-1185">Reference proteome</keyword>
<dbReference type="Gene3D" id="3.40.50.720">
    <property type="entry name" value="NAD(P)-binding Rossmann-like Domain"/>
    <property type="match status" value="1"/>
</dbReference>
<dbReference type="SUPFAM" id="SSF50129">
    <property type="entry name" value="GroES-like"/>
    <property type="match status" value="1"/>
</dbReference>
<dbReference type="SUPFAM" id="SSF51735">
    <property type="entry name" value="NAD(P)-binding Rossmann-fold domains"/>
    <property type="match status" value="1"/>
</dbReference>
<keyword evidence="1" id="KW-0521">NADP</keyword>
<dbReference type="CDD" id="cd05289">
    <property type="entry name" value="MDR_like_2"/>
    <property type="match status" value="1"/>
</dbReference>
<evidence type="ECO:0000256" key="1">
    <source>
        <dbReference type="ARBA" id="ARBA00022857"/>
    </source>
</evidence>
<dbReference type="InterPro" id="IPR051603">
    <property type="entry name" value="Zinc-ADH_QOR/CCCR"/>
</dbReference>
<sequence>MSENTTVAPTAPFASASAGSAPASAAGSAAAEAGRPSRAVHFAAHGSPDVLELVEVDRLPEPGPGEVRIRVRAVGVNPIDWKIRSGAMAAVFPVVLPHVPGQDLAGVVDAVGEGVTRWRAGDEVFGLGTRTYADHVVTGENRLAAKPAAMPWELAGALPTAADAAYRALAEAGVRSDETVLVHAAAGGVGGLAVQFAVAAGARVIGTASGRNHAYLRDLGAEPVDYGPGLVDRVRELSADGVDAAVDLVGGGVLRDSVELTGDPGRAVSIVDPADAAANGVRFSSGHDGEDYLLRALAKAAELFEAGTLSVPLAGVYALPDAAEAHRASESGHTRGKLVLVTG</sequence>
<accession>A0ABV3DHM6</accession>
<dbReference type="PANTHER" id="PTHR44154">
    <property type="entry name" value="QUINONE OXIDOREDUCTASE"/>
    <property type="match status" value="1"/>
</dbReference>
<dbReference type="Proteomes" id="UP001551482">
    <property type="component" value="Unassembled WGS sequence"/>
</dbReference>
<dbReference type="RefSeq" id="WP_358354814.1">
    <property type="nucleotide sequence ID" value="NZ_JBEZFP010000039.1"/>
</dbReference>
<proteinExistence type="predicted"/>
<dbReference type="Pfam" id="PF13602">
    <property type="entry name" value="ADH_zinc_N_2"/>
    <property type="match status" value="1"/>
</dbReference>
<evidence type="ECO:0000256" key="2">
    <source>
        <dbReference type="SAM" id="MobiDB-lite"/>
    </source>
</evidence>
<dbReference type="InterPro" id="IPR013154">
    <property type="entry name" value="ADH-like_N"/>
</dbReference>
<feature type="region of interest" description="Disordered" evidence="2">
    <location>
        <begin position="1"/>
        <end position="21"/>
    </location>
</feature>
<evidence type="ECO:0000313" key="5">
    <source>
        <dbReference type="Proteomes" id="UP001551482"/>
    </source>
</evidence>